<organism evidence="2 3">
    <name type="scientific">Ficus carica</name>
    <name type="common">Common fig</name>
    <dbReference type="NCBI Taxonomy" id="3494"/>
    <lineage>
        <taxon>Eukaryota</taxon>
        <taxon>Viridiplantae</taxon>
        <taxon>Streptophyta</taxon>
        <taxon>Embryophyta</taxon>
        <taxon>Tracheophyta</taxon>
        <taxon>Spermatophyta</taxon>
        <taxon>Magnoliopsida</taxon>
        <taxon>eudicotyledons</taxon>
        <taxon>Gunneridae</taxon>
        <taxon>Pentapetalae</taxon>
        <taxon>rosids</taxon>
        <taxon>fabids</taxon>
        <taxon>Rosales</taxon>
        <taxon>Moraceae</taxon>
        <taxon>Ficeae</taxon>
        <taxon>Ficus</taxon>
    </lineage>
</organism>
<dbReference type="Proteomes" id="UP001187192">
    <property type="component" value="Unassembled WGS sequence"/>
</dbReference>
<evidence type="ECO:0000313" key="2">
    <source>
        <dbReference type="EMBL" id="GMN51859.1"/>
    </source>
</evidence>
<feature type="domain" description="Inhibitor I9" evidence="1">
    <location>
        <begin position="21"/>
        <end position="82"/>
    </location>
</feature>
<keyword evidence="3" id="KW-1185">Reference proteome</keyword>
<dbReference type="PANTHER" id="PTHR48222">
    <property type="entry name" value="PROTEINASE INHIBITOR, PROPEPTIDE"/>
    <property type="match status" value="1"/>
</dbReference>
<name>A0AA88AFX8_FICCA</name>
<evidence type="ECO:0000259" key="1">
    <source>
        <dbReference type="Pfam" id="PF05922"/>
    </source>
</evidence>
<dbReference type="EMBL" id="BTGU01000039">
    <property type="protein sequence ID" value="GMN51859.1"/>
    <property type="molecule type" value="Genomic_DNA"/>
</dbReference>
<dbReference type="PANTHER" id="PTHR48222:SF4">
    <property type="entry name" value="PROTEINASE INHIBITOR, PROPEPTIDE"/>
    <property type="match status" value="1"/>
</dbReference>
<dbReference type="InterPro" id="IPR010259">
    <property type="entry name" value="S8pro/Inhibitor_I9"/>
</dbReference>
<protein>
    <recommendedName>
        <fullName evidence="1">Inhibitor I9 domain-containing protein</fullName>
    </recommendedName>
</protein>
<dbReference type="Pfam" id="PF05922">
    <property type="entry name" value="Inhibitor_I9"/>
    <property type="match status" value="1"/>
</dbReference>
<gene>
    <name evidence="2" type="ORF">TIFTF001_021015</name>
</gene>
<sequence length="121" mass="12715">MADSSESTPSSTVSPSSEAAVYIVYTEQPQSNEDPEAFHLRTLESVLGSKEAAKGALIYVYKSAATGFSAKLTPEQVAEISNGTPPEIVVSMVCSVHEQPGVLQAVKSQRVQLHSGAASFS</sequence>
<accession>A0AA88AFX8</accession>
<proteinExistence type="predicted"/>
<reference evidence="2" key="1">
    <citation type="submission" date="2023-07" db="EMBL/GenBank/DDBJ databases">
        <title>draft genome sequence of fig (Ficus carica).</title>
        <authorList>
            <person name="Takahashi T."/>
            <person name="Nishimura K."/>
        </authorList>
    </citation>
    <scope>NUCLEOTIDE SEQUENCE</scope>
</reference>
<dbReference type="InterPro" id="IPR037045">
    <property type="entry name" value="S8pro/Inhibitor_I9_sf"/>
</dbReference>
<dbReference type="Gene3D" id="3.30.70.80">
    <property type="entry name" value="Peptidase S8 propeptide/proteinase inhibitor I9"/>
    <property type="match status" value="1"/>
</dbReference>
<comment type="caution">
    <text evidence="2">The sequence shown here is derived from an EMBL/GenBank/DDBJ whole genome shotgun (WGS) entry which is preliminary data.</text>
</comment>
<evidence type="ECO:0000313" key="3">
    <source>
        <dbReference type="Proteomes" id="UP001187192"/>
    </source>
</evidence>
<dbReference type="AlphaFoldDB" id="A0AA88AFX8"/>